<keyword evidence="1" id="KW-0805">Transcription regulation</keyword>
<organism evidence="6 7">
    <name type="scientific">Pseudonocardia kunmingensis</name>
    <dbReference type="NCBI Taxonomy" id="630975"/>
    <lineage>
        <taxon>Bacteria</taxon>
        <taxon>Bacillati</taxon>
        <taxon>Actinomycetota</taxon>
        <taxon>Actinomycetes</taxon>
        <taxon>Pseudonocardiales</taxon>
        <taxon>Pseudonocardiaceae</taxon>
        <taxon>Pseudonocardia</taxon>
    </lineage>
</organism>
<reference evidence="6 7" key="1">
    <citation type="submission" date="2019-06" db="EMBL/GenBank/DDBJ databases">
        <title>Sequencing the genomes of 1000 actinobacteria strains.</title>
        <authorList>
            <person name="Klenk H.-P."/>
        </authorList>
    </citation>
    <scope>NUCLEOTIDE SEQUENCE [LARGE SCALE GENOMIC DNA]</scope>
    <source>
        <strain evidence="6 7">DSM 45301</strain>
    </source>
</reference>
<dbReference type="AlphaFoldDB" id="A0A543DWD2"/>
<feature type="region of interest" description="Disordered" evidence="4">
    <location>
        <begin position="1"/>
        <end position="22"/>
    </location>
</feature>
<evidence type="ECO:0000313" key="7">
    <source>
        <dbReference type="Proteomes" id="UP000315677"/>
    </source>
</evidence>
<dbReference type="PROSITE" id="PS51118">
    <property type="entry name" value="HTH_HXLR"/>
    <property type="match status" value="1"/>
</dbReference>
<proteinExistence type="predicted"/>
<dbReference type="InterPro" id="IPR036388">
    <property type="entry name" value="WH-like_DNA-bd_sf"/>
</dbReference>
<dbReference type="SUPFAM" id="SSF46785">
    <property type="entry name" value="Winged helix' DNA-binding domain"/>
    <property type="match status" value="1"/>
</dbReference>
<keyword evidence="3" id="KW-0804">Transcription</keyword>
<dbReference type="EMBL" id="VFPA01000001">
    <property type="protein sequence ID" value="TQM13643.1"/>
    <property type="molecule type" value="Genomic_DNA"/>
</dbReference>
<evidence type="ECO:0000256" key="3">
    <source>
        <dbReference type="ARBA" id="ARBA00023163"/>
    </source>
</evidence>
<evidence type="ECO:0000313" key="6">
    <source>
        <dbReference type="EMBL" id="TQM13643.1"/>
    </source>
</evidence>
<dbReference type="PANTHER" id="PTHR33204:SF37">
    <property type="entry name" value="HTH-TYPE TRANSCRIPTIONAL REGULATOR YODB"/>
    <property type="match status" value="1"/>
</dbReference>
<evidence type="ECO:0000256" key="2">
    <source>
        <dbReference type="ARBA" id="ARBA00023125"/>
    </source>
</evidence>
<feature type="domain" description="HTH hxlR-type" evidence="5">
    <location>
        <begin position="26"/>
        <end position="119"/>
    </location>
</feature>
<dbReference type="GO" id="GO:0003677">
    <property type="term" value="F:DNA binding"/>
    <property type="evidence" value="ECO:0007669"/>
    <property type="project" value="UniProtKB-KW"/>
</dbReference>
<keyword evidence="2" id="KW-0238">DNA-binding</keyword>
<dbReference type="PANTHER" id="PTHR33204">
    <property type="entry name" value="TRANSCRIPTIONAL REGULATOR, MARR FAMILY"/>
    <property type="match status" value="1"/>
</dbReference>
<comment type="caution">
    <text evidence="6">The sequence shown here is derived from an EMBL/GenBank/DDBJ whole genome shotgun (WGS) entry which is preliminary data.</text>
</comment>
<protein>
    <submittedName>
        <fullName evidence="6">HxlR family transcriptional regulator</fullName>
    </submittedName>
</protein>
<evidence type="ECO:0000259" key="5">
    <source>
        <dbReference type="PROSITE" id="PS51118"/>
    </source>
</evidence>
<dbReference type="InterPro" id="IPR002577">
    <property type="entry name" value="HTH_HxlR"/>
</dbReference>
<dbReference type="InterPro" id="IPR036390">
    <property type="entry name" value="WH_DNA-bd_sf"/>
</dbReference>
<gene>
    <name evidence="6" type="ORF">FB558_0396</name>
</gene>
<evidence type="ECO:0000256" key="4">
    <source>
        <dbReference type="SAM" id="MobiDB-lite"/>
    </source>
</evidence>
<dbReference type="Proteomes" id="UP000315677">
    <property type="component" value="Unassembled WGS sequence"/>
</dbReference>
<keyword evidence="7" id="KW-1185">Reference proteome</keyword>
<accession>A0A543DWD2</accession>
<name>A0A543DWD2_9PSEU</name>
<dbReference type="Pfam" id="PF01638">
    <property type="entry name" value="HxlR"/>
    <property type="match status" value="1"/>
</dbReference>
<sequence length="138" mass="15108">MTARRSQPARSAPRPGRPVRGSATGRPVMAVFDLLGRRWVLRIVWELHVAATPLTFRELRSACDGISSSVLTRRLHELADACLLTHVGDGYALTATGEGLVVGMQPILEWSRAWSRELAGRGRSSITGDVTAVRPPRR</sequence>
<dbReference type="Gene3D" id="1.10.10.10">
    <property type="entry name" value="Winged helix-like DNA-binding domain superfamily/Winged helix DNA-binding domain"/>
    <property type="match status" value="1"/>
</dbReference>
<evidence type="ECO:0000256" key="1">
    <source>
        <dbReference type="ARBA" id="ARBA00023015"/>
    </source>
</evidence>